<feature type="compositionally biased region" description="Polar residues" evidence="7">
    <location>
        <begin position="15"/>
        <end position="44"/>
    </location>
</feature>
<comment type="function">
    <text evidence="6">Bidirectionally degrades single-stranded DNA into large acid-insoluble oligonucleotides, which are then degraded further into small acid-soluble oligonucleotides.</text>
</comment>
<reference evidence="8 9" key="1">
    <citation type="submission" date="2017-06" db="EMBL/GenBank/DDBJ databases">
        <authorList>
            <consortium name="Pathogen Informatics"/>
        </authorList>
    </citation>
    <scope>NUCLEOTIDE SEQUENCE [LARGE SCALE GENOMIC DNA]</scope>
    <source>
        <strain evidence="8 9">NCTC11865</strain>
    </source>
</reference>
<comment type="catalytic activity">
    <reaction evidence="6">
        <text>Exonucleolytic cleavage in either 5'- to 3'- or 3'- to 5'-direction to yield nucleoside 5'-phosphates.</text>
        <dbReference type="EC" id="3.1.11.6"/>
    </reaction>
</comment>
<dbReference type="GO" id="GO:0006308">
    <property type="term" value="P:DNA catabolic process"/>
    <property type="evidence" value="ECO:0007669"/>
    <property type="project" value="UniProtKB-UniRule"/>
</dbReference>
<evidence type="ECO:0000256" key="7">
    <source>
        <dbReference type="SAM" id="MobiDB-lite"/>
    </source>
</evidence>
<dbReference type="RefSeq" id="WP_021104581.1">
    <property type="nucleotide sequence ID" value="NZ_LT906441.1"/>
</dbReference>
<sequence>MTDAPLPENRDSATDRNAATDQTTMVTQNATEQLGNDELPSSPTDSDEGLSYEQARDELISIVRSLENGGADLSRTMQLWERGEHLATICRAHLDGARRRFAQTQVSEEAGAEEARTTSDDQADPRT</sequence>
<evidence type="ECO:0000313" key="9">
    <source>
        <dbReference type="Proteomes" id="UP000215332"/>
    </source>
</evidence>
<evidence type="ECO:0000256" key="6">
    <source>
        <dbReference type="HAMAP-Rule" id="MF_00337"/>
    </source>
</evidence>
<dbReference type="GO" id="GO:0009318">
    <property type="term" value="C:exodeoxyribonuclease VII complex"/>
    <property type="evidence" value="ECO:0007669"/>
    <property type="project" value="UniProtKB-UniRule"/>
</dbReference>
<dbReference type="Pfam" id="PF02609">
    <property type="entry name" value="Exonuc_VII_S"/>
    <property type="match status" value="1"/>
</dbReference>
<dbReference type="NCBIfam" id="NF002139">
    <property type="entry name" value="PRK00977.1-3"/>
    <property type="match status" value="1"/>
</dbReference>
<evidence type="ECO:0000313" key="8">
    <source>
        <dbReference type="EMBL" id="SNV32939.1"/>
    </source>
</evidence>
<organism evidence="8 9">
    <name type="scientific">Cutibacterium granulosum</name>
    <dbReference type="NCBI Taxonomy" id="33011"/>
    <lineage>
        <taxon>Bacteria</taxon>
        <taxon>Bacillati</taxon>
        <taxon>Actinomycetota</taxon>
        <taxon>Actinomycetes</taxon>
        <taxon>Propionibacteriales</taxon>
        <taxon>Propionibacteriaceae</taxon>
        <taxon>Cutibacterium</taxon>
    </lineage>
</organism>
<dbReference type="Gene3D" id="1.10.287.1040">
    <property type="entry name" value="Exonuclease VII, small subunit"/>
    <property type="match status" value="1"/>
</dbReference>
<dbReference type="GO" id="GO:0005829">
    <property type="term" value="C:cytosol"/>
    <property type="evidence" value="ECO:0007669"/>
    <property type="project" value="TreeGrafter"/>
</dbReference>
<comment type="subcellular location">
    <subcellularLocation>
        <location evidence="6">Cytoplasm</location>
    </subcellularLocation>
</comment>
<dbReference type="GO" id="GO:0008855">
    <property type="term" value="F:exodeoxyribonuclease VII activity"/>
    <property type="evidence" value="ECO:0007669"/>
    <property type="project" value="UniProtKB-UniRule"/>
</dbReference>
<keyword evidence="2 6" id="KW-0963">Cytoplasm</keyword>
<dbReference type="NCBIfam" id="TIGR01280">
    <property type="entry name" value="xseB"/>
    <property type="match status" value="1"/>
</dbReference>
<evidence type="ECO:0000256" key="4">
    <source>
        <dbReference type="ARBA" id="ARBA00022801"/>
    </source>
</evidence>
<evidence type="ECO:0000256" key="2">
    <source>
        <dbReference type="ARBA" id="ARBA00022490"/>
    </source>
</evidence>
<comment type="similarity">
    <text evidence="1 6">Belongs to the XseB family.</text>
</comment>
<dbReference type="eggNOG" id="COG1722">
    <property type="taxonomic scope" value="Bacteria"/>
</dbReference>
<dbReference type="PANTHER" id="PTHR34137">
    <property type="entry name" value="EXODEOXYRIBONUCLEASE 7 SMALL SUBUNIT"/>
    <property type="match status" value="1"/>
</dbReference>
<feature type="region of interest" description="Disordered" evidence="7">
    <location>
        <begin position="1"/>
        <end position="53"/>
    </location>
</feature>
<proteinExistence type="inferred from homology"/>
<dbReference type="PANTHER" id="PTHR34137:SF1">
    <property type="entry name" value="EXODEOXYRIBONUCLEASE 7 SMALL SUBUNIT"/>
    <property type="match status" value="1"/>
</dbReference>
<dbReference type="InterPro" id="IPR037004">
    <property type="entry name" value="Exonuc_VII_ssu_sf"/>
</dbReference>
<dbReference type="InterPro" id="IPR003761">
    <property type="entry name" value="Exonuc_VII_S"/>
</dbReference>
<comment type="subunit">
    <text evidence="6">Heterooligomer composed of large and small subunits.</text>
</comment>
<name>A0A239WFG0_9ACTN</name>
<dbReference type="SUPFAM" id="SSF116842">
    <property type="entry name" value="XseB-like"/>
    <property type="match status" value="1"/>
</dbReference>
<evidence type="ECO:0000256" key="1">
    <source>
        <dbReference type="ARBA" id="ARBA00009998"/>
    </source>
</evidence>
<dbReference type="EC" id="3.1.11.6" evidence="6"/>
<dbReference type="HAMAP" id="MF_00337">
    <property type="entry name" value="Exonuc_7_S"/>
    <property type="match status" value="1"/>
</dbReference>
<dbReference type="EMBL" id="LT906441">
    <property type="protein sequence ID" value="SNV32939.1"/>
    <property type="molecule type" value="Genomic_DNA"/>
</dbReference>
<keyword evidence="5 6" id="KW-0269">Exonuclease</keyword>
<keyword evidence="3 6" id="KW-0540">Nuclease</keyword>
<feature type="compositionally biased region" description="Basic and acidic residues" evidence="7">
    <location>
        <begin position="113"/>
        <end position="127"/>
    </location>
</feature>
<keyword evidence="4 6" id="KW-0378">Hydrolase</keyword>
<accession>A0A239WFG0</accession>
<protein>
    <recommendedName>
        <fullName evidence="6">Exodeoxyribonuclease 7 small subunit</fullName>
        <ecNumber evidence="6">3.1.11.6</ecNumber>
    </recommendedName>
    <alternativeName>
        <fullName evidence="6">Exodeoxyribonuclease VII small subunit</fullName>
        <shortName evidence="6">Exonuclease VII small subunit</shortName>
    </alternativeName>
</protein>
<gene>
    <name evidence="6" type="primary">xseB</name>
    <name evidence="8" type="ORF">SAMEA4412665_00878</name>
</gene>
<feature type="region of interest" description="Disordered" evidence="7">
    <location>
        <begin position="101"/>
        <end position="127"/>
    </location>
</feature>
<dbReference type="Proteomes" id="UP000215332">
    <property type="component" value="Chromosome 1"/>
</dbReference>
<evidence type="ECO:0000256" key="5">
    <source>
        <dbReference type="ARBA" id="ARBA00022839"/>
    </source>
</evidence>
<dbReference type="AlphaFoldDB" id="A0A239WFG0"/>
<dbReference type="KEGG" id="cgrn:4412665_00878"/>
<evidence type="ECO:0000256" key="3">
    <source>
        <dbReference type="ARBA" id="ARBA00022722"/>
    </source>
</evidence>